<keyword evidence="8 14" id="KW-0249">Electron transport</keyword>
<dbReference type="SUPFAM" id="SSF49503">
    <property type="entry name" value="Cupredoxins"/>
    <property type="match status" value="1"/>
</dbReference>
<evidence type="ECO:0000256" key="10">
    <source>
        <dbReference type="ARBA" id="ARBA00023008"/>
    </source>
</evidence>
<evidence type="ECO:0000256" key="3">
    <source>
        <dbReference type="ARBA" id="ARBA00022448"/>
    </source>
</evidence>
<dbReference type="GO" id="GO:0016491">
    <property type="term" value="F:oxidoreductase activity"/>
    <property type="evidence" value="ECO:0007669"/>
    <property type="project" value="InterPro"/>
</dbReference>
<evidence type="ECO:0000256" key="17">
    <source>
        <dbReference type="SAM" id="SignalP"/>
    </source>
</evidence>
<evidence type="ECO:0000256" key="1">
    <source>
        <dbReference type="ARBA" id="ARBA00004141"/>
    </source>
</evidence>
<dbReference type="GO" id="GO:0005886">
    <property type="term" value="C:plasma membrane"/>
    <property type="evidence" value="ECO:0007669"/>
    <property type="project" value="UniProtKB-SubCell"/>
</dbReference>
<keyword evidence="11 16" id="KW-0472">Membrane</keyword>
<keyword evidence="3 14" id="KW-0813">Transport</keyword>
<feature type="transmembrane region" description="Helical" evidence="16">
    <location>
        <begin position="104"/>
        <end position="126"/>
    </location>
</feature>
<evidence type="ECO:0000256" key="6">
    <source>
        <dbReference type="ARBA" id="ARBA00022723"/>
    </source>
</evidence>
<feature type="transmembrane region" description="Helical" evidence="16">
    <location>
        <begin position="62"/>
        <end position="83"/>
    </location>
</feature>
<evidence type="ECO:0000256" key="7">
    <source>
        <dbReference type="ARBA" id="ARBA00022967"/>
    </source>
</evidence>
<keyword evidence="21" id="KW-1185">Reference proteome</keyword>
<keyword evidence="10 15" id="KW-0186">Copper</keyword>
<protein>
    <recommendedName>
        <fullName evidence="15">Cytochrome c oxidase subunit 2</fullName>
        <ecNumber evidence="15">7.1.1.9</ecNumber>
    </recommendedName>
</protein>
<dbReference type="PANTHER" id="PTHR22888">
    <property type="entry name" value="CYTOCHROME C OXIDASE, SUBUNIT II"/>
    <property type="match status" value="1"/>
</dbReference>
<accession>A0A239KHS4</accession>
<comment type="function">
    <text evidence="12 15">Subunits I and II form the functional core of the enzyme complex. Electrons originating in cytochrome c are transferred via heme a and Cu(A) to the binuclear center formed by heme a3 and Cu(B).</text>
</comment>
<dbReference type="PANTHER" id="PTHR22888:SF9">
    <property type="entry name" value="CYTOCHROME C OXIDASE SUBUNIT 2"/>
    <property type="match status" value="1"/>
</dbReference>
<evidence type="ECO:0000256" key="14">
    <source>
        <dbReference type="RuleBase" id="RU000456"/>
    </source>
</evidence>
<evidence type="ECO:0000256" key="12">
    <source>
        <dbReference type="ARBA" id="ARBA00024688"/>
    </source>
</evidence>
<dbReference type="OrthoDB" id="9781261at2"/>
<evidence type="ECO:0000313" key="21">
    <source>
        <dbReference type="Proteomes" id="UP000198426"/>
    </source>
</evidence>
<dbReference type="InterPro" id="IPR002429">
    <property type="entry name" value="CcO_II-like_C"/>
</dbReference>
<dbReference type="Gene3D" id="2.60.40.420">
    <property type="entry name" value="Cupredoxins - blue copper proteins"/>
    <property type="match status" value="1"/>
</dbReference>
<dbReference type="InterPro" id="IPR034210">
    <property type="entry name" value="CcO_II_C"/>
</dbReference>
<dbReference type="GO" id="GO:0005507">
    <property type="term" value="F:copper ion binding"/>
    <property type="evidence" value="ECO:0007669"/>
    <property type="project" value="InterPro"/>
</dbReference>
<dbReference type="InterPro" id="IPR045187">
    <property type="entry name" value="CcO_II"/>
</dbReference>
<evidence type="ECO:0000256" key="15">
    <source>
        <dbReference type="RuleBase" id="RU004024"/>
    </source>
</evidence>
<organism evidence="20 21">
    <name type="scientific">Tropicimonas sediminicola</name>
    <dbReference type="NCBI Taxonomy" id="1031541"/>
    <lineage>
        <taxon>Bacteria</taxon>
        <taxon>Pseudomonadati</taxon>
        <taxon>Pseudomonadota</taxon>
        <taxon>Alphaproteobacteria</taxon>
        <taxon>Rhodobacterales</taxon>
        <taxon>Roseobacteraceae</taxon>
        <taxon>Tropicimonas</taxon>
    </lineage>
</organism>
<dbReference type="GO" id="GO:0004129">
    <property type="term" value="F:cytochrome-c oxidase activity"/>
    <property type="evidence" value="ECO:0007669"/>
    <property type="project" value="UniProtKB-EC"/>
</dbReference>
<dbReference type="NCBIfam" id="TIGR02866">
    <property type="entry name" value="CoxB"/>
    <property type="match status" value="1"/>
</dbReference>
<dbReference type="InterPro" id="IPR014222">
    <property type="entry name" value="Cyt_c_oxidase_su2"/>
</dbReference>
<evidence type="ECO:0000256" key="8">
    <source>
        <dbReference type="ARBA" id="ARBA00022982"/>
    </source>
</evidence>
<comment type="catalytic activity">
    <reaction evidence="13 15">
        <text>4 Fe(II)-[cytochrome c] + O2 + 8 H(+)(in) = 4 Fe(III)-[cytochrome c] + 2 H2O + 4 H(+)(out)</text>
        <dbReference type="Rhea" id="RHEA:11436"/>
        <dbReference type="Rhea" id="RHEA-COMP:10350"/>
        <dbReference type="Rhea" id="RHEA-COMP:14399"/>
        <dbReference type="ChEBI" id="CHEBI:15377"/>
        <dbReference type="ChEBI" id="CHEBI:15378"/>
        <dbReference type="ChEBI" id="CHEBI:15379"/>
        <dbReference type="ChEBI" id="CHEBI:29033"/>
        <dbReference type="ChEBI" id="CHEBI:29034"/>
        <dbReference type="EC" id="7.1.1.9"/>
    </reaction>
</comment>
<dbReference type="PRINTS" id="PR01166">
    <property type="entry name" value="CYCOXIDASEII"/>
</dbReference>
<dbReference type="GO" id="GO:0042773">
    <property type="term" value="P:ATP synthesis coupled electron transport"/>
    <property type="evidence" value="ECO:0007669"/>
    <property type="project" value="TreeGrafter"/>
</dbReference>
<evidence type="ECO:0000256" key="11">
    <source>
        <dbReference type="ARBA" id="ARBA00023136"/>
    </source>
</evidence>
<dbReference type="Proteomes" id="UP000198426">
    <property type="component" value="Unassembled WGS sequence"/>
</dbReference>
<name>A0A239KHS4_9RHOB</name>
<reference evidence="20 21" key="1">
    <citation type="submission" date="2017-06" db="EMBL/GenBank/DDBJ databases">
        <authorList>
            <person name="Kim H.J."/>
            <person name="Triplett B.A."/>
        </authorList>
    </citation>
    <scope>NUCLEOTIDE SEQUENCE [LARGE SCALE GENOMIC DNA]</scope>
    <source>
        <strain evidence="20 21">DSM 29339</strain>
    </source>
</reference>
<feature type="chain" id="PRO_5012082716" description="Cytochrome c oxidase subunit 2" evidence="17">
    <location>
        <begin position="26"/>
        <end position="298"/>
    </location>
</feature>
<dbReference type="InterPro" id="IPR036257">
    <property type="entry name" value="Cyt_c_oxidase_su2_TM_sf"/>
</dbReference>
<evidence type="ECO:0000313" key="20">
    <source>
        <dbReference type="EMBL" id="SNT17936.1"/>
    </source>
</evidence>
<dbReference type="InterPro" id="IPR001505">
    <property type="entry name" value="Copper_CuA"/>
</dbReference>
<proteinExistence type="inferred from homology"/>
<sequence length="298" mass="32537">MRFSTLKSGLPAALAGLTVSGAALAQDALGDLEVKGAPTPGGLGFQPAVTELARDLQWLDGMINVIIAAIVLFVTALMVWVVVRFNRKRNPEPAGFTHNSPLEIAWTVVPIIILIFIGSFSLPVLFKQQIIPEGDVTIKAIGNQWYWSYEYPDHEFAFDSYMIGADAQNKLTPEVEAQLIEAGYEKEHFLLATDTAVVVPVNKTIVVQVTAADVIHSWTIPAFGVKQDGVPGRLAELWFKAEEEGIYFGQCSELCGIAHAYMPITVKVVSEEAYEAWLDSAIEEYAGKPRNLDVASAE</sequence>
<comment type="similarity">
    <text evidence="2 14">Belongs to the cytochrome c oxidase subunit 2 family.</text>
</comment>
<keyword evidence="17" id="KW-0732">Signal</keyword>
<evidence type="ECO:0000256" key="4">
    <source>
        <dbReference type="ARBA" id="ARBA00022660"/>
    </source>
</evidence>
<dbReference type="PROSITE" id="PS50857">
    <property type="entry name" value="COX2_CUA"/>
    <property type="match status" value="1"/>
</dbReference>
<keyword evidence="9 16" id="KW-1133">Transmembrane helix</keyword>
<evidence type="ECO:0000256" key="2">
    <source>
        <dbReference type="ARBA" id="ARBA00007866"/>
    </source>
</evidence>
<dbReference type="RefSeq" id="WP_089234353.1">
    <property type="nucleotide sequence ID" value="NZ_FZOY01000007.1"/>
</dbReference>
<dbReference type="Pfam" id="PF00116">
    <property type="entry name" value="COX2"/>
    <property type="match status" value="1"/>
</dbReference>
<evidence type="ECO:0000256" key="16">
    <source>
        <dbReference type="SAM" id="Phobius"/>
    </source>
</evidence>
<dbReference type="EMBL" id="FZOY01000007">
    <property type="protein sequence ID" value="SNT17936.1"/>
    <property type="molecule type" value="Genomic_DNA"/>
</dbReference>
<dbReference type="EC" id="7.1.1.9" evidence="15"/>
<dbReference type="PROSITE" id="PS50999">
    <property type="entry name" value="COX2_TM"/>
    <property type="match status" value="1"/>
</dbReference>
<keyword evidence="6 15" id="KW-0479">Metal-binding</keyword>
<feature type="domain" description="Cytochrome oxidase subunit II copper A binding" evidence="18">
    <location>
        <begin position="133"/>
        <end position="280"/>
    </location>
</feature>
<dbReference type="CDD" id="cd13912">
    <property type="entry name" value="CcO_II_C"/>
    <property type="match status" value="1"/>
</dbReference>
<dbReference type="InterPro" id="IPR011759">
    <property type="entry name" value="Cyt_c_oxidase_su2_TM_dom"/>
</dbReference>
<dbReference type="Pfam" id="PF02790">
    <property type="entry name" value="COX2_TM"/>
    <property type="match status" value="1"/>
</dbReference>
<comment type="subcellular location">
    <subcellularLocation>
        <location evidence="14">Cell membrane</location>
        <topology evidence="14">Multi-pass membrane protein</topology>
    </subcellularLocation>
    <subcellularLocation>
        <location evidence="1">Membrane</location>
        <topology evidence="1">Multi-pass membrane protein</topology>
    </subcellularLocation>
</comment>
<gene>
    <name evidence="20" type="ORF">SAMN05421757_107139</name>
</gene>
<evidence type="ECO:0000259" key="18">
    <source>
        <dbReference type="PROSITE" id="PS50857"/>
    </source>
</evidence>
<keyword evidence="4 14" id="KW-0679">Respiratory chain</keyword>
<feature type="domain" description="Cytochrome oxidase subunit II transmembrane region profile" evidence="19">
    <location>
        <begin position="37"/>
        <end position="132"/>
    </location>
</feature>
<keyword evidence="5 14" id="KW-0812">Transmembrane</keyword>
<dbReference type="InterPro" id="IPR008972">
    <property type="entry name" value="Cupredoxin"/>
</dbReference>
<evidence type="ECO:0000259" key="19">
    <source>
        <dbReference type="PROSITE" id="PS50999"/>
    </source>
</evidence>
<dbReference type="PROSITE" id="PS00078">
    <property type="entry name" value="COX2"/>
    <property type="match status" value="1"/>
</dbReference>
<dbReference type="SUPFAM" id="SSF81464">
    <property type="entry name" value="Cytochrome c oxidase subunit II-like, transmembrane region"/>
    <property type="match status" value="1"/>
</dbReference>
<keyword evidence="7" id="KW-1278">Translocase</keyword>
<dbReference type="Gene3D" id="1.10.287.90">
    <property type="match status" value="1"/>
</dbReference>
<evidence type="ECO:0000256" key="13">
    <source>
        <dbReference type="ARBA" id="ARBA00047816"/>
    </source>
</evidence>
<dbReference type="AlphaFoldDB" id="A0A239KHS4"/>
<feature type="signal peptide" evidence="17">
    <location>
        <begin position="1"/>
        <end position="25"/>
    </location>
</feature>
<evidence type="ECO:0000256" key="9">
    <source>
        <dbReference type="ARBA" id="ARBA00022989"/>
    </source>
</evidence>
<comment type="cofactor">
    <cofactor evidence="15">
        <name>Cu cation</name>
        <dbReference type="ChEBI" id="CHEBI:23378"/>
    </cofactor>
    <text evidence="15">Binds a copper A center.</text>
</comment>
<evidence type="ECO:0000256" key="5">
    <source>
        <dbReference type="ARBA" id="ARBA00022692"/>
    </source>
</evidence>